<evidence type="ECO:0000313" key="1">
    <source>
        <dbReference type="EMBL" id="KZP09919.1"/>
    </source>
</evidence>
<sequence length="74" mass="8333">MEPSHEIAIDGKGPIIKFVWKSALKPMSVTANIRQGQKVSTLISGFEPFLITADVLAEELRRIRDFRRVSLLPI</sequence>
<gene>
    <name evidence="1" type="ORF">FIBSPDRAFT_873163</name>
</gene>
<dbReference type="Proteomes" id="UP000076532">
    <property type="component" value="Unassembled WGS sequence"/>
</dbReference>
<evidence type="ECO:0000313" key="2">
    <source>
        <dbReference type="Proteomes" id="UP000076532"/>
    </source>
</evidence>
<protein>
    <submittedName>
        <fullName evidence="1">Uncharacterized protein</fullName>
    </submittedName>
</protein>
<dbReference type="EMBL" id="KV417690">
    <property type="protein sequence ID" value="KZP09919.1"/>
    <property type="molecule type" value="Genomic_DNA"/>
</dbReference>
<dbReference type="AlphaFoldDB" id="A0A165YU72"/>
<keyword evidence="2" id="KW-1185">Reference proteome</keyword>
<accession>A0A165YU72</accession>
<reference evidence="1 2" key="1">
    <citation type="journal article" date="2016" name="Mol. Biol. Evol.">
        <title>Comparative Genomics of Early-Diverging Mushroom-Forming Fungi Provides Insights into the Origins of Lignocellulose Decay Capabilities.</title>
        <authorList>
            <person name="Nagy L.G."/>
            <person name="Riley R."/>
            <person name="Tritt A."/>
            <person name="Adam C."/>
            <person name="Daum C."/>
            <person name="Floudas D."/>
            <person name="Sun H."/>
            <person name="Yadav J.S."/>
            <person name="Pangilinan J."/>
            <person name="Larsson K.H."/>
            <person name="Matsuura K."/>
            <person name="Barry K."/>
            <person name="Labutti K."/>
            <person name="Kuo R."/>
            <person name="Ohm R.A."/>
            <person name="Bhattacharya S.S."/>
            <person name="Shirouzu T."/>
            <person name="Yoshinaga Y."/>
            <person name="Martin F.M."/>
            <person name="Grigoriev I.V."/>
            <person name="Hibbett D.S."/>
        </authorList>
    </citation>
    <scope>NUCLEOTIDE SEQUENCE [LARGE SCALE GENOMIC DNA]</scope>
    <source>
        <strain evidence="1 2">CBS 109695</strain>
    </source>
</reference>
<name>A0A165YU72_9AGAM</name>
<dbReference type="STRING" id="436010.A0A165YU72"/>
<organism evidence="1 2">
    <name type="scientific">Athelia psychrophila</name>
    <dbReference type="NCBI Taxonomy" id="1759441"/>
    <lineage>
        <taxon>Eukaryota</taxon>
        <taxon>Fungi</taxon>
        <taxon>Dikarya</taxon>
        <taxon>Basidiomycota</taxon>
        <taxon>Agaricomycotina</taxon>
        <taxon>Agaricomycetes</taxon>
        <taxon>Agaricomycetidae</taxon>
        <taxon>Atheliales</taxon>
        <taxon>Atheliaceae</taxon>
        <taxon>Athelia</taxon>
    </lineage>
</organism>
<dbReference type="OrthoDB" id="199771at2759"/>
<proteinExistence type="predicted"/>